<dbReference type="GO" id="GO:0032993">
    <property type="term" value="C:protein-DNA complex"/>
    <property type="evidence" value="ECO:0007669"/>
    <property type="project" value="TreeGrafter"/>
</dbReference>
<dbReference type="SMART" id="SM00419">
    <property type="entry name" value="HTH_CRP"/>
    <property type="match status" value="1"/>
</dbReference>
<dbReference type="SMART" id="SM00100">
    <property type="entry name" value="cNMP"/>
    <property type="match status" value="1"/>
</dbReference>
<dbReference type="PANTHER" id="PTHR48111:SF4">
    <property type="entry name" value="DNA-BINDING DUAL TRANSCRIPTIONAL REGULATOR OMPR"/>
    <property type="match status" value="1"/>
</dbReference>
<dbReference type="RefSeq" id="WP_073231412.1">
    <property type="nucleotide sequence ID" value="NZ_FQUQ01000002.1"/>
</dbReference>
<dbReference type="Pfam" id="PF00072">
    <property type="entry name" value="Response_reg"/>
    <property type="match status" value="1"/>
</dbReference>
<dbReference type="SUPFAM" id="SSF52172">
    <property type="entry name" value="CheY-like"/>
    <property type="match status" value="1"/>
</dbReference>
<dbReference type="GO" id="GO:0006355">
    <property type="term" value="P:regulation of DNA-templated transcription"/>
    <property type="evidence" value="ECO:0007669"/>
    <property type="project" value="InterPro"/>
</dbReference>
<evidence type="ECO:0000259" key="9">
    <source>
        <dbReference type="PROSITE" id="PS51063"/>
    </source>
</evidence>
<evidence type="ECO:0000256" key="5">
    <source>
        <dbReference type="ARBA" id="ARBA00023163"/>
    </source>
</evidence>
<evidence type="ECO:0000256" key="6">
    <source>
        <dbReference type="PROSITE-ProRule" id="PRU00169"/>
    </source>
</evidence>
<evidence type="ECO:0000259" key="8">
    <source>
        <dbReference type="PROSITE" id="PS50110"/>
    </source>
</evidence>
<evidence type="ECO:0000313" key="10">
    <source>
        <dbReference type="EMBL" id="SHF39884.1"/>
    </source>
</evidence>
<dbReference type="InterPro" id="IPR001789">
    <property type="entry name" value="Sig_transdc_resp-reg_receiver"/>
</dbReference>
<dbReference type="InterPro" id="IPR011006">
    <property type="entry name" value="CheY-like_superfamily"/>
</dbReference>
<dbReference type="Pfam" id="PF13545">
    <property type="entry name" value="HTH_Crp_2"/>
    <property type="match status" value="1"/>
</dbReference>
<dbReference type="GO" id="GO:0000976">
    <property type="term" value="F:transcription cis-regulatory region binding"/>
    <property type="evidence" value="ECO:0007669"/>
    <property type="project" value="TreeGrafter"/>
</dbReference>
<dbReference type="PRINTS" id="PR00034">
    <property type="entry name" value="HTHCRP"/>
</dbReference>
<dbReference type="Proteomes" id="UP000184287">
    <property type="component" value="Unassembled WGS sequence"/>
</dbReference>
<reference evidence="11" key="1">
    <citation type="submission" date="2016-11" db="EMBL/GenBank/DDBJ databases">
        <authorList>
            <person name="Varghese N."/>
            <person name="Submissions S."/>
        </authorList>
    </citation>
    <scope>NUCLEOTIDE SEQUENCE [LARGE SCALE GENOMIC DNA]</scope>
    <source>
        <strain evidence="11">DSM 16990</strain>
    </source>
</reference>
<dbReference type="STRING" id="288992.SAMN04488522_1021121"/>
<dbReference type="CDD" id="cd17574">
    <property type="entry name" value="REC_OmpR"/>
    <property type="match status" value="1"/>
</dbReference>
<keyword evidence="4" id="KW-0238">DNA-binding</keyword>
<dbReference type="InterPro" id="IPR014710">
    <property type="entry name" value="RmlC-like_jellyroll"/>
</dbReference>
<name>A0A1M5BBJ5_9SPHI</name>
<evidence type="ECO:0000256" key="2">
    <source>
        <dbReference type="ARBA" id="ARBA00023012"/>
    </source>
</evidence>
<dbReference type="Gene3D" id="3.40.50.2300">
    <property type="match status" value="1"/>
</dbReference>
<keyword evidence="3" id="KW-0805">Transcription regulation</keyword>
<keyword evidence="10" id="KW-0808">Transferase</keyword>
<dbReference type="PROSITE" id="PS51063">
    <property type="entry name" value="HTH_CRP_2"/>
    <property type="match status" value="1"/>
</dbReference>
<gene>
    <name evidence="10" type="ORF">SAMN04488522_1021121</name>
</gene>
<dbReference type="InterPro" id="IPR012318">
    <property type="entry name" value="HTH_CRP"/>
</dbReference>
<feature type="modified residue" description="4-aspartylphosphate" evidence="6">
    <location>
        <position position="52"/>
    </location>
</feature>
<dbReference type="SUPFAM" id="SSF46785">
    <property type="entry name" value="Winged helix' DNA-binding domain"/>
    <property type="match status" value="1"/>
</dbReference>
<dbReference type="PANTHER" id="PTHR48111">
    <property type="entry name" value="REGULATOR OF RPOS"/>
    <property type="match status" value="1"/>
</dbReference>
<evidence type="ECO:0000256" key="3">
    <source>
        <dbReference type="ARBA" id="ARBA00023015"/>
    </source>
</evidence>
<dbReference type="PROSITE" id="PS50110">
    <property type="entry name" value="RESPONSE_REGULATORY"/>
    <property type="match status" value="1"/>
</dbReference>
<dbReference type="EMBL" id="FQUQ01000002">
    <property type="protein sequence ID" value="SHF39884.1"/>
    <property type="molecule type" value="Genomic_DNA"/>
</dbReference>
<dbReference type="PROSITE" id="PS50042">
    <property type="entry name" value="CNMP_BINDING_3"/>
    <property type="match status" value="1"/>
</dbReference>
<dbReference type="Gene3D" id="2.60.120.10">
    <property type="entry name" value="Jelly Rolls"/>
    <property type="match status" value="1"/>
</dbReference>
<feature type="domain" description="Cyclic nucleotide-binding" evidence="7">
    <location>
        <begin position="138"/>
        <end position="258"/>
    </location>
</feature>
<dbReference type="CDD" id="cd00092">
    <property type="entry name" value="HTH_CRP"/>
    <property type="match status" value="1"/>
</dbReference>
<feature type="domain" description="HTH crp-type" evidence="9">
    <location>
        <begin position="272"/>
        <end position="339"/>
    </location>
</feature>
<dbReference type="OrthoDB" id="9127033at2"/>
<evidence type="ECO:0000259" key="7">
    <source>
        <dbReference type="PROSITE" id="PS50042"/>
    </source>
</evidence>
<evidence type="ECO:0000256" key="1">
    <source>
        <dbReference type="ARBA" id="ARBA00022553"/>
    </source>
</evidence>
<dbReference type="InterPro" id="IPR000595">
    <property type="entry name" value="cNMP-bd_dom"/>
</dbReference>
<dbReference type="SMART" id="SM00448">
    <property type="entry name" value="REC"/>
    <property type="match status" value="1"/>
</dbReference>
<dbReference type="GO" id="GO:0000156">
    <property type="term" value="F:phosphorelay response regulator activity"/>
    <property type="evidence" value="ECO:0007669"/>
    <property type="project" value="TreeGrafter"/>
</dbReference>
<dbReference type="InterPro" id="IPR018490">
    <property type="entry name" value="cNMP-bd_dom_sf"/>
</dbReference>
<evidence type="ECO:0000313" key="11">
    <source>
        <dbReference type="Proteomes" id="UP000184287"/>
    </source>
</evidence>
<keyword evidence="11" id="KW-1185">Reference proteome</keyword>
<accession>A0A1M5BBJ5</accession>
<dbReference type="InterPro" id="IPR036390">
    <property type="entry name" value="WH_DNA-bd_sf"/>
</dbReference>
<dbReference type="CDD" id="cd00038">
    <property type="entry name" value="CAP_ED"/>
    <property type="match status" value="1"/>
</dbReference>
<dbReference type="InterPro" id="IPR036388">
    <property type="entry name" value="WH-like_DNA-bd_sf"/>
</dbReference>
<protein>
    <submittedName>
        <fullName evidence="10">cAMP-binding domain of CRP or a regulatory subunit of cAMP-dependent protein kinases</fullName>
    </submittedName>
</protein>
<dbReference type="AlphaFoldDB" id="A0A1M5BBJ5"/>
<dbReference type="Pfam" id="PF00027">
    <property type="entry name" value="cNMP_binding"/>
    <property type="match status" value="1"/>
</dbReference>
<proteinExistence type="predicted"/>
<feature type="domain" description="Response regulatory" evidence="8">
    <location>
        <begin position="3"/>
        <end position="119"/>
    </location>
</feature>
<evidence type="ECO:0000256" key="4">
    <source>
        <dbReference type="ARBA" id="ARBA00023125"/>
    </source>
</evidence>
<keyword evidence="1 6" id="KW-0597">Phosphoprotein</keyword>
<dbReference type="InterPro" id="IPR039420">
    <property type="entry name" value="WalR-like"/>
</dbReference>
<keyword evidence="10" id="KW-0418">Kinase</keyword>
<dbReference type="SUPFAM" id="SSF51206">
    <property type="entry name" value="cAMP-binding domain-like"/>
    <property type="match status" value="1"/>
</dbReference>
<keyword evidence="5" id="KW-0804">Transcription</keyword>
<dbReference type="GO" id="GO:0016301">
    <property type="term" value="F:kinase activity"/>
    <property type="evidence" value="ECO:0007669"/>
    <property type="project" value="UniProtKB-KW"/>
</dbReference>
<sequence>MKTILIIEDNKDIRESSVEILELSGYHVLQAENGKIGVHLAIQQRPDLILCDIMMPEMDGYGVLYLLAKNKETAEIPFIFLTAKTDRTDFRKGMEMGADDYLTKPYDDMELLNAVEARINKHHRQHVHFESIFNGLQTLPSAHGDELKELISDRKLRHVKKKQILYYEGDTPQGLYLVLEGVIKTIKIVPDGRQLITGLYKSNDYIGMDALVLDQPFKDTAEAVEHTSFYLIPKELVINLINKSNEVSRQFIRILCQNVHEKEEQLLELAYLSVRKRLAQVLIRLSKKSPDTNQLSISREELAELAGVAIESVSRTLTDFKTEGMIEKNGSFIQLMNMDKLSKIRN</sequence>
<dbReference type="Gene3D" id="1.10.10.10">
    <property type="entry name" value="Winged helix-like DNA-binding domain superfamily/Winged helix DNA-binding domain"/>
    <property type="match status" value="1"/>
</dbReference>
<keyword evidence="2" id="KW-0902">Two-component regulatory system</keyword>
<dbReference type="GO" id="GO:0005829">
    <property type="term" value="C:cytosol"/>
    <property type="evidence" value="ECO:0007669"/>
    <property type="project" value="TreeGrafter"/>
</dbReference>
<organism evidence="10 11">
    <name type="scientific">Pedobacter caeni</name>
    <dbReference type="NCBI Taxonomy" id="288992"/>
    <lineage>
        <taxon>Bacteria</taxon>
        <taxon>Pseudomonadati</taxon>
        <taxon>Bacteroidota</taxon>
        <taxon>Sphingobacteriia</taxon>
        <taxon>Sphingobacteriales</taxon>
        <taxon>Sphingobacteriaceae</taxon>
        <taxon>Pedobacter</taxon>
    </lineage>
</organism>